<dbReference type="PANTHER" id="PTHR22743">
    <property type="entry name" value="MEPRIN/TRAF-LIKE MATH FAMILY-C.ELEGANS"/>
    <property type="match status" value="1"/>
</dbReference>
<dbReference type="STRING" id="1611254.A0A2G5VBB1"/>
<dbReference type="Gene3D" id="2.60.210.10">
    <property type="entry name" value="Apoptosis, Tumor Necrosis Factor Receptor Associated Protein 2, Chain A"/>
    <property type="match status" value="1"/>
</dbReference>
<evidence type="ECO:0000259" key="1">
    <source>
        <dbReference type="PROSITE" id="PS50097"/>
    </source>
</evidence>
<proteinExistence type="predicted"/>
<dbReference type="EMBL" id="PDUG01000002">
    <property type="protein sequence ID" value="PIC49085.1"/>
    <property type="molecule type" value="Genomic_DNA"/>
</dbReference>
<name>A0A2G5VBB1_9PELO</name>
<dbReference type="AlphaFoldDB" id="A0A2G5VBB1"/>
<dbReference type="SMART" id="SM00225">
    <property type="entry name" value="BTB"/>
    <property type="match status" value="1"/>
</dbReference>
<dbReference type="SMART" id="SM00061">
    <property type="entry name" value="MATH"/>
    <property type="match status" value="1"/>
</dbReference>
<gene>
    <name evidence="2" type="primary">Cnig_chr_II.g7808</name>
    <name evidence="2" type="ORF">B9Z55_007808</name>
</gene>
<dbReference type="InterPro" id="IPR011333">
    <property type="entry name" value="SKP1/BTB/POZ_sf"/>
</dbReference>
<dbReference type="InterPro" id="IPR000210">
    <property type="entry name" value="BTB/POZ_dom"/>
</dbReference>
<dbReference type="Gene3D" id="3.30.710.10">
    <property type="entry name" value="Potassium Channel Kv1.1, Chain A"/>
    <property type="match status" value="1"/>
</dbReference>
<feature type="domain" description="BTB" evidence="1">
    <location>
        <begin position="163"/>
        <end position="230"/>
    </location>
</feature>
<dbReference type="InterPro" id="IPR052664">
    <property type="entry name" value="BTB-MATH_domain_protein"/>
</dbReference>
<dbReference type="Proteomes" id="UP000230233">
    <property type="component" value="Chromosome II"/>
</dbReference>
<dbReference type="CDD" id="cd18186">
    <property type="entry name" value="BTB_POZ_ZBTB_KLHL-like"/>
    <property type="match status" value="1"/>
</dbReference>
<dbReference type="CDD" id="cd00121">
    <property type="entry name" value="MATH"/>
    <property type="match status" value="1"/>
</dbReference>
<dbReference type="Pfam" id="PF00917">
    <property type="entry name" value="MATH"/>
    <property type="match status" value="1"/>
</dbReference>
<dbReference type="PROSITE" id="PS50097">
    <property type="entry name" value="BTB"/>
    <property type="match status" value="1"/>
</dbReference>
<organism evidence="2 3">
    <name type="scientific">Caenorhabditis nigoni</name>
    <dbReference type="NCBI Taxonomy" id="1611254"/>
    <lineage>
        <taxon>Eukaryota</taxon>
        <taxon>Metazoa</taxon>
        <taxon>Ecdysozoa</taxon>
        <taxon>Nematoda</taxon>
        <taxon>Chromadorea</taxon>
        <taxon>Rhabditida</taxon>
        <taxon>Rhabditina</taxon>
        <taxon>Rhabditomorpha</taxon>
        <taxon>Rhabditoidea</taxon>
        <taxon>Rhabditidae</taxon>
        <taxon>Peloderinae</taxon>
        <taxon>Caenorhabditis</taxon>
    </lineage>
</organism>
<dbReference type="InterPro" id="IPR008974">
    <property type="entry name" value="TRAF-like"/>
</dbReference>
<reference evidence="3" key="1">
    <citation type="submission" date="2017-10" db="EMBL/GenBank/DDBJ databases">
        <title>Rapid genome shrinkage in a self-fertile nematode reveals novel sperm competition proteins.</title>
        <authorList>
            <person name="Yin D."/>
            <person name="Schwarz E.M."/>
            <person name="Thomas C.G."/>
            <person name="Felde R.L."/>
            <person name="Korf I.F."/>
            <person name="Cutter A.D."/>
            <person name="Schartner C.M."/>
            <person name="Ralston E.J."/>
            <person name="Meyer B.J."/>
            <person name="Haag E.S."/>
        </authorList>
    </citation>
    <scope>NUCLEOTIDE SEQUENCE [LARGE SCALE GENOMIC DNA]</scope>
    <source>
        <strain evidence="3">JU1422</strain>
    </source>
</reference>
<dbReference type="SUPFAM" id="SSF49599">
    <property type="entry name" value="TRAF domain-like"/>
    <property type="match status" value="1"/>
</dbReference>
<dbReference type="Pfam" id="PF00651">
    <property type="entry name" value="BTB"/>
    <property type="match status" value="1"/>
</dbReference>
<dbReference type="PANTHER" id="PTHR22743:SF165">
    <property type="entry name" value="BTB AND MATH DOMAIN CONTAINING-RELATED"/>
    <property type="match status" value="1"/>
</dbReference>
<protein>
    <recommendedName>
        <fullName evidence="1">BTB domain-containing protein</fullName>
    </recommendedName>
</protein>
<dbReference type="InterPro" id="IPR002083">
    <property type="entry name" value="MATH/TRAF_dom"/>
</dbReference>
<evidence type="ECO:0000313" key="2">
    <source>
        <dbReference type="EMBL" id="PIC49085.1"/>
    </source>
</evidence>
<sequence length="305" mass="35663">MTEKEFTLKYEFEDVGKLRDGQEIFSPEEDHLGMKWRITIQKSGDLLRMYFSAFAGNGEMHVYYTKRIFSKNKQKIYSISGSKAFGRNQAFVLCPFIDWKTLEMEYLDDGKLDAEIHMKITKMIGFPMYKMRTLEVPMRYCTTNIAFPRKGFRSFGEEMKQFSDVVLKVEDWKFYVSKLTLSSHSPYFANLFLGQLEESEKSEIELKDVNPQDFQYFLEVLYAEDAIDDDNVRGILQIAESYQTPLAIKKCENYLIENSKMELKKKLELAGKYKLEEKISNISAVDSCLISLFRTDIIELKRGSL</sequence>
<accession>A0A2G5VBB1</accession>
<evidence type="ECO:0000313" key="3">
    <source>
        <dbReference type="Proteomes" id="UP000230233"/>
    </source>
</evidence>
<comment type="caution">
    <text evidence="2">The sequence shown here is derived from an EMBL/GenBank/DDBJ whole genome shotgun (WGS) entry which is preliminary data.</text>
</comment>
<keyword evidence="3" id="KW-1185">Reference proteome</keyword>
<dbReference type="SUPFAM" id="SSF54695">
    <property type="entry name" value="POZ domain"/>
    <property type="match status" value="1"/>
</dbReference>